<dbReference type="SUPFAM" id="SSF53448">
    <property type="entry name" value="Nucleotide-diphospho-sugar transferases"/>
    <property type="match status" value="1"/>
</dbReference>
<comment type="catalytic activity">
    <reaction evidence="5">
        <text>phosphoenolpyruvate + GTP + H(+) = enolpyruvoyl-2-diphospho-5'-guanosine + diphosphate</text>
        <dbReference type="Rhea" id="RHEA:30519"/>
        <dbReference type="ChEBI" id="CHEBI:15378"/>
        <dbReference type="ChEBI" id="CHEBI:33019"/>
        <dbReference type="ChEBI" id="CHEBI:37565"/>
        <dbReference type="ChEBI" id="CHEBI:58702"/>
        <dbReference type="ChEBI" id="CHEBI:143701"/>
        <dbReference type="EC" id="2.7.7.105"/>
    </reaction>
</comment>
<dbReference type="InterPro" id="IPR002835">
    <property type="entry name" value="CofC"/>
</dbReference>
<evidence type="ECO:0000256" key="2">
    <source>
        <dbReference type="ARBA" id="ARBA00022695"/>
    </source>
</evidence>
<comment type="function">
    <text evidence="5">Guanylyltransferase that catalyzes the activation of phosphoenolpyruvate (PEP) as enolpyruvoyl-2-diphospho-5'-guanosine, via the condensation of PEP with GTP. It is involved in the biosynthesis of coenzyme F420, a hydride carrier cofactor.</text>
</comment>
<dbReference type="Gene3D" id="3.90.550.10">
    <property type="entry name" value="Spore Coat Polysaccharide Biosynthesis Protein SpsA, Chain A"/>
    <property type="match status" value="1"/>
</dbReference>
<evidence type="ECO:0000256" key="5">
    <source>
        <dbReference type="HAMAP-Rule" id="MF_02114"/>
    </source>
</evidence>
<feature type="binding site" evidence="5">
    <location>
        <position position="210"/>
    </location>
    <ligand>
        <name>phosphoenolpyruvate</name>
        <dbReference type="ChEBI" id="CHEBI:58702"/>
    </ligand>
</feature>
<keyword evidence="1 5" id="KW-0808">Transferase</keyword>
<reference evidence="8" key="1">
    <citation type="submission" date="2020-07" db="EMBL/GenBank/DDBJ databases">
        <title>novel species isolated from the respiratory tract of Marmot.</title>
        <authorList>
            <person name="Zhang G."/>
        </authorList>
    </citation>
    <scope>NUCLEOTIDE SEQUENCE [LARGE SCALE GENOMIC DNA]</scope>
    <source>
        <strain evidence="8">686</strain>
    </source>
</reference>
<organism evidence="7 8">
    <name type="scientific">Gordonia jinghuaiqii</name>
    <dbReference type="NCBI Taxonomy" id="2758710"/>
    <lineage>
        <taxon>Bacteria</taxon>
        <taxon>Bacillati</taxon>
        <taxon>Actinomycetota</taxon>
        <taxon>Actinomycetes</taxon>
        <taxon>Mycobacteriales</taxon>
        <taxon>Gordoniaceae</taxon>
        <taxon>Gordonia</taxon>
    </lineage>
</organism>
<dbReference type="PANTHER" id="PTHR40392:SF1">
    <property type="entry name" value="2-PHOSPHO-L-LACTATE GUANYLYLTRANSFERASE"/>
    <property type="match status" value="1"/>
</dbReference>
<evidence type="ECO:0000259" key="6">
    <source>
        <dbReference type="Pfam" id="PF12804"/>
    </source>
</evidence>
<dbReference type="HAMAP" id="MF_02114">
    <property type="entry name" value="CofC"/>
    <property type="match status" value="1"/>
</dbReference>
<keyword evidence="4 5" id="KW-0342">GTP-binding</keyword>
<feature type="domain" description="MobA-like NTP transferase" evidence="6">
    <location>
        <begin position="72"/>
        <end position="199"/>
    </location>
</feature>
<dbReference type="EMBL" id="CP059491">
    <property type="protein sequence ID" value="QMT00332.1"/>
    <property type="molecule type" value="Genomic_DNA"/>
</dbReference>
<dbReference type="Pfam" id="PF12804">
    <property type="entry name" value="NTP_transf_3"/>
    <property type="match status" value="1"/>
</dbReference>
<feature type="binding site" evidence="5">
    <location>
        <position position="213"/>
    </location>
    <ligand>
        <name>phosphoenolpyruvate</name>
        <dbReference type="ChEBI" id="CHEBI:58702"/>
    </ligand>
</feature>
<keyword evidence="3 5" id="KW-0547">Nucleotide-binding</keyword>
<evidence type="ECO:0000256" key="1">
    <source>
        <dbReference type="ARBA" id="ARBA00022679"/>
    </source>
</evidence>
<dbReference type="PANTHER" id="PTHR40392">
    <property type="entry name" value="2-PHOSPHO-L-LACTATE GUANYLYLTRANSFERASE"/>
    <property type="match status" value="1"/>
</dbReference>
<dbReference type="RefSeq" id="WP_219849502.1">
    <property type="nucleotide sequence ID" value="NZ_CP059491.1"/>
</dbReference>
<dbReference type="KEGG" id="gji:H1R19_15585"/>
<comment type="pathway">
    <text evidence="5">Cofactor biosynthesis; coenzyme F420 biosynthesis.</text>
</comment>
<dbReference type="AlphaFoldDB" id="A0A7D7R1D2"/>
<evidence type="ECO:0000313" key="8">
    <source>
        <dbReference type="Proteomes" id="UP000515663"/>
    </source>
</evidence>
<dbReference type="UniPathway" id="UPA00071"/>
<dbReference type="GO" id="GO:0043814">
    <property type="term" value="F:phospholactate guanylyltransferase activity"/>
    <property type="evidence" value="ECO:0007669"/>
    <property type="project" value="InterPro"/>
</dbReference>
<keyword evidence="2 5" id="KW-0548">Nucleotidyltransferase</keyword>
<comment type="similarity">
    <text evidence="5">Belongs to the CofC family.</text>
</comment>
<dbReference type="GO" id="GO:0052645">
    <property type="term" value="P:F420-0 metabolic process"/>
    <property type="evidence" value="ECO:0007669"/>
    <property type="project" value="UniProtKB-UniRule"/>
</dbReference>
<evidence type="ECO:0000313" key="7">
    <source>
        <dbReference type="EMBL" id="QMT00332.1"/>
    </source>
</evidence>
<gene>
    <name evidence="5" type="primary">fbiD</name>
    <name evidence="7" type="ORF">H1R19_15585</name>
</gene>
<protein>
    <recommendedName>
        <fullName evidence="5">Phosphoenolpyruvate guanylyltransferase</fullName>
        <shortName evidence="5">PEP guanylyltransferase</shortName>
        <ecNumber evidence="5">2.7.7.105</ecNumber>
    </recommendedName>
</protein>
<evidence type="ECO:0000256" key="3">
    <source>
        <dbReference type="ARBA" id="ARBA00022741"/>
    </source>
</evidence>
<keyword evidence="8" id="KW-1185">Reference proteome</keyword>
<dbReference type="InterPro" id="IPR029044">
    <property type="entry name" value="Nucleotide-diphossugar_trans"/>
</dbReference>
<evidence type="ECO:0000256" key="4">
    <source>
        <dbReference type="ARBA" id="ARBA00023134"/>
    </source>
</evidence>
<dbReference type="GO" id="GO:0005525">
    <property type="term" value="F:GTP binding"/>
    <property type="evidence" value="ECO:0007669"/>
    <property type="project" value="UniProtKB-KW"/>
</dbReference>
<dbReference type="EC" id="2.7.7.105" evidence="5"/>
<accession>A0A7D7R1D2</accession>
<dbReference type="Proteomes" id="UP000515663">
    <property type="component" value="Chromosome"/>
</dbReference>
<dbReference type="InterPro" id="IPR025877">
    <property type="entry name" value="MobA-like_NTP_Trfase"/>
</dbReference>
<name>A0A7D7R1D2_9ACTN</name>
<proteinExistence type="inferred from homology"/>
<feature type="binding site" evidence="5">
    <location>
        <position position="178"/>
    </location>
    <ligand>
        <name>phosphoenolpyruvate</name>
        <dbReference type="ChEBI" id="CHEBI:58702"/>
    </ligand>
</feature>
<sequence>MEHSAVEVDPVDIHPVDINRGAAPPAATTVAAVLAVKNLHRAKSRLAATLSTASEGDDPTTRGSLVLAMFLDTVAALRGAGVTRIVVVSPDDEVLATARRSDIHGLPEAPAGSSTTSGLNAAFGYGARWAHETWQESTDLLFVQADLPAATSASFIEVLRETPHHRSGFVTDRDGTGTVLLHGSLLHKSLLQGAADPHGSPVLDWTPRFGPDSAAAHRAAGAVELDPGRRRWADLRTDVDTATDLAAAHELGLGAHTIEALRHL</sequence>